<proteinExistence type="predicted"/>
<protein>
    <submittedName>
        <fullName evidence="1">Uncharacterized protein</fullName>
    </submittedName>
</protein>
<sequence>MVRNFFSLCPPKDSYLLQLSSCTLPRNFIDTASSHQQPDFLDFIPSPFFCINIGQQHIISRVPWFKTNQLFSSNFCNFPVTMSTTSTEQSTPQSSSWLQWHACNQVKSLPDVPTTTKQVDNAAIMLQFRWNPKVHTHRSKYLTPSINQTCMSTTRQNPHKSGIIRFYASTHHLLKQANPNFTFPVIRQTRYHRVPRNNVFISHLIENAPRGLQVPTFTIEINERIPHVNSVSEEPFGIRIRMDPFTNIHIPQTSTHR</sequence>
<reference evidence="1 2" key="1">
    <citation type="journal article" date="2023" name="Life. Sci Alliance">
        <title>Evolutionary insights into 3D genome organization and epigenetic landscape of Vigna mungo.</title>
        <authorList>
            <person name="Junaid A."/>
            <person name="Singh B."/>
            <person name="Bhatia S."/>
        </authorList>
    </citation>
    <scope>NUCLEOTIDE SEQUENCE [LARGE SCALE GENOMIC DNA]</scope>
    <source>
        <strain evidence="1">Urdbean</strain>
    </source>
</reference>
<accession>A0AAQ3RIM5</accession>
<dbReference type="Proteomes" id="UP001374535">
    <property type="component" value="Chromosome 9"/>
</dbReference>
<gene>
    <name evidence="1" type="ORF">V8G54_028919</name>
</gene>
<name>A0AAQ3RIM5_VIGMU</name>
<dbReference type="AlphaFoldDB" id="A0AAQ3RIM5"/>
<keyword evidence="2" id="KW-1185">Reference proteome</keyword>
<dbReference type="EMBL" id="CP144692">
    <property type="protein sequence ID" value="WVY96768.1"/>
    <property type="molecule type" value="Genomic_DNA"/>
</dbReference>
<organism evidence="1 2">
    <name type="scientific">Vigna mungo</name>
    <name type="common">Black gram</name>
    <name type="synonym">Phaseolus mungo</name>
    <dbReference type="NCBI Taxonomy" id="3915"/>
    <lineage>
        <taxon>Eukaryota</taxon>
        <taxon>Viridiplantae</taxon>
        <taxon>Streptophyta</taxon>
        <taxon>Embryophyta</taxon>
        <taxon>Tracheophyta</taxon>
        <taxon>Spermatophyta</taxon>
        <taxon>Magnoliopsida</taxon>
        <taxon>eudicotyledons</taxon>
        <taxon>Gunneridae</taxon>
        <taxon>Pentapetalae</taxon>
        <taxon>rosids</taxon>
        <taxon>fabids</taxon>
        <taxon>Fabales</taxon>
        <taxon>Fabaceae</taxon>
        <taxon>Papilionoideae</taxon>
        <taxon>50 kb inversion clade</taxon>
        <taxon>NPAAA clade</taxon>
        <taxon>indigoferoid/millettioid clade</taxon>
        <taxon>Phaseoleae</taxon>
        <taxon>Vigna</taxon>
    </lineage>
</organism>
<evidence type="ECO:0000313" key="1">
    <source>
        <dbReference type="EMBL" id="WVY96768.1"/>
    </source>
</evidence>
<evidence type="ECO:0000313" key="2">
    <source>
        <dbReference type="Proteomes" id="UP001374535"/>
    </source>
</evidence>